<feature type="region of interest" description="Disordered" evidence="2">
    <location>
        <begin position="273"/>
        <end position="299"/>
    </location>
</feature>
<dbReference type="Pfam" id="PF03061">
    <property type="entry name" value="4HBT"/>
    <property type="match status" value="2"/>
</dbReference>
<dbReference type="EMBL" id="JALJOS010000064">
    <property type="protein sequence ID" value="KAK9817590.1"/>
    <property type="molecule type" value="Genomic_DNA"/>
</dbReference>
<feature type="region of interest" description="Disordered" evidence="2">
    <location>
        <begin position="71"/>
        <end position="105"/>
    </location>
</feature>
<protein>
    <recommendedName>
        <fullName evidence="3">HotDog ACOT-type domain-containing protein</fullName>
    </recommendedName>
</protein>
<proteinExistence type="predicted"/>
<organism evidence="4 5">
    <name type="scientific">Apatococcus lobatus</name>
    <dbReference type="NCBI Taxonomy" id="904363"/>
    <lineage>
        <taxon>Eukaryota</taxon>
        <taxon>Viridiplantae</taxon>
        <taxon>Chlorophyta</taxon>
        <taxon>core chlorophytes</taxon>
        <taxon>Trebouxiophyceae</taxon>
        <taxon>Chlorellales</taxon>
        <taxon>Chlorellaceae</taxon>
        <taxon>Apatococcus</taxon>
    </lineage>
</organism>
<dbReference type="GO" id="GO:0005829">
    <property type="term" value="C:cytosol"/>
    <property type="evidence" value="ECO:0007669"/>
    <property type="project" value="TreeGrafter"/>
</dbReference>
<dbReference type="Proteomes" id="UP001438707">
    <property type="component" value="Unassembled WGS sequence"/>
</dbReference>
<dbReference type="GO" id="GO:0052816">
    <property type="term" value="F:long-chain fatty acyl-CoA hydrolase activity"/>
    <property type="evidence" value="ECO:0007669"/>
    <property type="project" value="TreeGrafter"/>
</dbReference>
<dbReference type="InterPro" id="IPR040170">
    <property type="entry name" value="Cytosol_ACT"/>
</dbReference>
<dbReference type="CDD" id="cd03442">
    <property type="entry name" value="BFIT_BACH"/>
    <property type="match status" value="2"/>
</dbReference>
<feature type="domain" description="HotDog ACOT-type" evidence="3">
    <location>
        <begin position="125"/>
        <end position="237"/>
    </location>
</feature>
<evidence type="ECO:0000313" key="5">
    <source>
        <dbReference type="Proteomes" id="UP001438707"/>
    </source>
</evidence>
<dbReference type="AlphaFoldDB" id="A0AAW1Q5M8"/>
<dbReference type="PANTHER" id="PTHR11049:SF16">
    <property type="entry name" value="PROTEIN VDLD"/>
    <property type="match status" value="1"/>
</dbReference>
<dbReference type="SUPFAM" id="SSF54637">
    <property type="entry name" value="Thioesterase/thiol ester dehydrase-isomerase"/>
    <property type="match status" value="2"/>
</dbReference>
<dbReference type="InterPro" id="IPR006683">
    <property type="entry name" value="Thioestr_dom"/>
</dbReference>
<feature type="compositionally biased region" description="Polar residues" evidence="2">
    <location>
        <begin position="1"/>
        <end position="22"/>
    </location>
</feature>
<dbReference type="Gene3D" id="3.10.129.10">
    <property type="entry name" value="Hotdog Thioesterase"/>
    <property type="match status" value="2"/>
</dbReference>
<feature type="compositionally biased region" description="Low complexity" evidence="2">
    <location>
        <begin position="75"/>
        <end position="90"/>
    </location>
</feature>
<sequence>MGTAPSTSNGPAAVNQQASTKQETTEESIPPIKPALPQASKQGLANDQDVEALSSRIALLEKQLAELALKDRMSQPDQQPRSSPPSQESSPAREDQIPGFCGNQDSQAAQETAAAAAAEAEIAMGTTRVVMHQLVLPACVDLLGICFGGQVLSWIDICAGLAAKTVARGPVVTASVDSVHFIRPVRKGSVAIIAAMVNRTFKSSMEVGVRVEEEDVQTGARHHCCSAYLTFVSVQARDAPGRSGKPLPRIIPGAGRQQEVYAAAEARRNERLAMRKSKSAGRSSSTHLQPVTHREGMPTLAPPVRLVGLKQSAQRQMVSPARTMAHMTQLIMPQNANSLGITFGGQVMGWMEQCAYIAASRVGRGGHLLTGSMDSIAFARSTRIGDIMYISSMVTGIFGSSVEVMISVHGETPSQGMVFHCGDAFATIVSVDLVGNPVPIPFELDPAGDVELERCSGAEDRRGQRLRDRTALHQQQQARFSLDGTAPLLEAPDLRVPA</sequence>
<gene>
    <name evidence="4" type="ORF">WJX74_006701</name>
</gene>
<dbReference type="PANTHER" id="PTHR11049">
    <property type="entry name" value="ACYL COENZYME A THIOESTER HYDROLASE"/>
    <property type="match status" value="1"/>
</dbReference>
<feature type="compositionally biased region" description="Polar residues" evidence="2">
    <location>
        <begin position="280"/>
        <end position="289"/>
    </location>
</feature>
<keyword evidence="1" id="KW-0378">Hydrolase</keyword>
<feature type="region of interest" description="Disordered" evidence="2">
    <location>
        <begin position="1"/>
        <end position="47"/>
    </location>
</feature>
<evidence type="ECO:0000256" key="1">
    <source>
        <dbReference type="ARBA" id="ARBA00022801"/>
    </source>
</evidence>
<dbReference type="PROSITE" id="PS51770">
    <property type="entry name" value="HOTDOG_ACOT"/>
    <property type="match status" value="2"/>
</dbReference>
<feature type="domain" description="HotDog ACOT-type" evidence="3">
    <location>
        <begin position="321"/>
        <end position="434"/>
    </location>
</feature>
<evidence type="ECO:0000313" key="4">
    <source>
        <dbReference type="EMBL" id="KAK9817590.1"/>
    </source>
</evidence>
<dbReference type="InterPro" id="IPR029069">
    <property type="entry name" value="HotDog_dom_sf"/>
</dbReference>
<evidence type="ECO:0000256" key="2">
    <source>
        <dbReference type="SAM" id="MobiDB-lite"/>
    </source>
</evidence>
<evidence type="ECO:0000259" key="3">
    <source>
        <dbReference type="PROSITE" id="PS51770"/>
    </source>
</evidence>
<keyword evidence="5" id="KW-1185">Reference proteome</keyword>
<dbReference type="InterPro" id="IPR033120">
    <property type="entry name" value="HOTDOG_ACOT"/>
</dbReference>
<comment type="caution">
    <text evidence="4">The sequence shown here is derived from an EMBL/GenBank/DDBJ whole genome shotgun (WGS) entry which is preliminary data.</text>
</comment>
<dbReference type="GO" id="GO:0006637">
    <property type="term" value="P:acyl-CoA metabolic process"/>
    <property type="evidence" value="ECO:0007669"/>
    <property type="project" value="TreeGrafter"/>
</dbReference>
<name>A0AAW1Q5M8_9CHLO</name>
<accession>A0AAW1Q5M8</accession>
<reference evidence="4 5" key="1">
    <citation type="journal article" date="2024" name="Nat. Commun.">
        <title>Phylogenomics reveals the evolutionary origins of lichenization in chlorophyte algae.</title>
        <authorList>
            <person name="Puginier C."/>
            <person name="Libourel C."/>
            <person name="Otte J."/>
            <person name="Skaloud P."/>
            <person name="Haon M."/>
            <person name="Grisel S."/>
            <person name="Petersen M."/>
            <person name="Berrin J.G."/>
            <person name="Delaux P.M."/>
            <person name="Dal Grande F."/>
            <person name="Keller J."/>
        </authorList>
    </citation>
    <scope>NUCLEOTIDE SEQUENCE [LARGE SCALE GENOMIC DNA]</scope>
    <source>
        <strain evidence="4 5">SAG 2145</strain>
    </source>
</reference>